<dbReference type="GO" id="GO:0016989">
    <property type="term" value="F:sigma factor antagonist activity"/>
    <property type="evidence" value="ECO:0007669"/>
    <property type="project" value="InterPro"/>
</dbReference>
<dbReference type="InterPro" id="IPR005572">
    <property type="entry name" value="Anti-sigma_E_RseA_N"/>
</dbReference>
<dbReference type="SUPFAM" id="SSF89069">
    <property type="entry name" value="N-terminal, cytoplasmic domain of anti-sigmaE factor RseA"/>
    <property type="match status" value="1"/>
</dbReference>
<dbReference type="PANTHER" id="PTHR38104">
    <property type="match status" value="1"/>
</dbReference>
<gene>
    <name evidence="3" type="ORF">F6R98_09995</name>
</gene>
<dbReference type="RefSeq" id="WP_153248893.1">
    <property type="nucleotide sequence ID" value="NZ_CP044205.1"/>
</dbReference>
<dbReference type="EMBL" id="CP044205">
    <property type="protein sequence ID" value="QFY42903.1"/>
    <property type="molecule type" value="Genomic_DNA"/>
</dbReference>
<dbReference type="Pfam" id="PF03872">
    <property type="entry name" value="RseA_N"/>
    <property type="match status" value="1"/>
</dbReference>
<reference evidence="3 4" key="1">
    <citation type="submission" date="2019-09" db="EMBL/GenBank/DDBJ databases">
        <title>Ecophysiology of the spiral-shaped methanotroph Methylospira mobilis as revealed by the complete genome sequence.</title>
        <authorList>
            <person name="Oshkin I.Y."/>
            <person name="Dedysh S.N."/>
            <person name="Miroshnikov K."/>
            <person name="Danilova O.V."/>
            <person name="Hakobyan A."/>
            <person name="Liesack W."/>
        </authorList>
    </citation>
    <scope>NUCLEOTIDE SEQUENCE [LARGE SCALE GENOMIC DNA]</scope>
    <source>
        <strain evidence="3 4">Shm1</strain>
    </source>
</reference>
<dbReference type="Proteomes" id="UP000325755">
    <property type="component" value="Chromosome"/>
</dbReference>
<protein>
    <submittedName>
        <fullName evidence="3">Sigma-E factor negative regulatory protein</fullName>
    </submittedName>
</protein>
<keyword evidence="1" id="KW-0472">Membrane</keyword>
<evidence type="ECO:0000313" key="3">
    <source>
        <dbReference type="EMBL" id="QFY42903.1"/>
    </source>
</evidence>
<evidence type="ECO:0000256" key="1">
    <source>
        <dbReference type="SAM" id="Phobius"/>
    </source>
</evidence>
<evidence type="ECO:0000313" key="4">
    <source>
        <dbReference type="Proteomes" id="UP000325755"/>
    </source>
</evidence>
<dbReference type="InterPro" id="IPR036147">
    <property type="entry name" value="Anti-sigma_E_RseA_N_sf"/>
</dbReference>
<evidence type="ECO:0000259" key="2">
    <source>
        <dbReference type="Pfam" id="PF03872"/>
    </source>
</evidence>
<name>A0A5Q0BGE2_9GAMM</name>
<dbReference type="AlphaFoldDB" id="A0A5Q0BGE2"/>
<dbReference type="InParanoid" id="A0A5Q0BGE2"/>
<accession>A0A5Q0BGE2</accession>
<dbReference type="KEGG" id="mmob:F6R98_09995"/>
<dbReference type="OrthoDB" id="5298512at2"/>
<keyword evidence="4" id="KW-1185">Reference proteome</keyword>
<dbReference type="Gene3D" id="1.10.10.880">
    <property type="entry name" value="Anti sigma-E protein RseA, N-terminal domain"/>
    <property type="match status" value="1"/>
</dbReference>
<dbReference type="CDD" id="cd16328">
    <property type="entry name" value="RseA_N"/>
    <property type="match status" value="1"/>
</dbReference>
<feature type="domain" description="Anti sigma-E protein RseA N-terminal" evidence="2">
    <location>
        <begin position="11"/>
        <end position="94"/>
    </location>
</feature>
<organism evidence="3 4">
    <name type="scientific">Candidatus Methylospira mobilis</name>
    <dbReference type="NCBI Taxonomy" id="1808979"/>
    <lineage>
        <taxon>Bacteria</taxon>
        <taxon>Pseudomonadati</taxon>
        <taxon>Pseudomonadota</taxon>
        <taxon>Gammaproteobacteria</taxon>
        <taxon>Methylococcales</taxon>
        <taxon>Methylococcaceae</taxon>
        <taxon>Candidatus Methylospira</taxon>
    </lineage>
</organism>
<dbReference type="InterPro" id="IPR052383">
    <property type="entry name" value="Anti-sigma-E_RseA-like"/>
</dbReference>
<keyword evidence="1" id="KW-1133">Transmembrane helix</keyword>
<feature type="transmembrane region" description="Helical" evidence="1">
    <location>
        <begin position="105"/>
        <end position="123"/>
    </location>
</feature>
<keyword evidence="1" id="KW-0812">Transmembrane</keyword>
<sequence>MNTTNQELKLKLSLLLDNELSSAERHGLLDRVNDEPQLRQAWARYNLIGEVIRSEKGVFAGDDFARRVSRAVAQEPPAVAVFPGRSARSSPEPSRKARVINARSGLAWAAALAGFAVVIGYSGSTPDLSRIDLALQQKDATLDQSQEAVADARFNDYLMTHNEVSSQVGSTSMLPHARLVSSPGR</sequence>
<proteinExistence type="predicted"/>
<dbReference type="PANTHER" id="PTHR38104:SF1">
    <property type="entry name" value="ANTI-SIGMA-E FACTOR RSEA"/>
    <property type="match status" value="1"/>
</dbReference>